<dbReference type="InterPro" id="IPR029044">
    <property type="entry name" value="Nucleotide-diphossugar_trans"/>
</dbReference>
<keyword evidence="4" id="KW-1133">Transmembrane helix</keyword>
<gene>
    <name evidence="6" type="ORF">ACFFTR_39760</name>
</gene>
<dbReference type="Pfam" id="PF01522">
    <property type="entry name" value="Polysacc_deac_1"/>
    <property type="match status" value="1"/>
</dbReference>
<dbReference type="Gene3D" id="3.20.20.370">
    <property type="entry name" value="Glycoside hydrolase/deacetylase"/>
    <property type="match status" value="1"/>
</dbReference>
<accession>A0ABV5MK81</accession>
<feature type="transmembrane region" description="Helical" evidence="4">
    <location>
        <begin position="593"/>
        <end position="616"/>
    </location>
</feature>
<dbReference type="Pfam" id="PF13641">
    <property type="entry name" value="Glyco_tranf_2_3"/>
    <property type="match status" value="1"/>
</dbReference>
<proteinExistence type="inferred from homology"/>
<dbReference type="SUPFAM" id="SSF88713">
    <property type="entry name" value="Glycoside hydrolase/deacetylase"/>
    <property type="match status" value="1"/>
</dbReference>
<comment type="similarity">
    <text evidence="1">Belongs to the glycosyltransferase 2 family.</text>
</comment>
<evidence type="ECO:0000259" key="5">
    <source>
        <dbReference type="PROSITE" id="PS51677"/>
    </source>
</evidence>
<sequence>MSRHAAPRPPKAHWLLLVFGGLVLLAELFLNGAVTNAHGEAMSRPGPTGGTDAAGAQVRSMAGAGPVLRVAADGTVQRAAMPAGTVALTFDDGPDPRWTPQILDALRAQHAHATFFVIGSKVNQYPDLVRRIVAEGHEVGVHTFTHTELAVAPAWRRRLELSLTQNAIAAATGRTTRLMRPPYSSTPDALTTADFAALRTVAAEGYLAVLTDRDTGDWRRPGVEAIVAAAGPRTDGGAMVMFHDGGGDRSQTVAAVQRLLAGPAGVRFITVSAGLGLAPPPTASFSVTARGLALRWSQTAAAWIDGWMWWLLVLGSGLAVLRLLVQLPAAGLHARRQRRTAPRLGYLGPVTVIVPAFNEAANIAATVRSLLANDYPALDVIVVDDGSTDATSAVVRGLGLPGVRLIRQANAGKPAALNTGIAAARGDLLVLVDGDTVFAPDAVGQLVQPFEDPKIGASSGNTKVANRRGLLGRWQHLEYVVGFNLDRRMFDLGRCMPTIPGAIGAFRRSALADAGGVPADTLAEDTDLTMAVLRAGWRVVYADRAIAWTEAPASMRQLWRQRYRWCYGTMQAMWKHRRALLERGGAGRLGRRGLVYLLLFQVLLPLCAPLVDVYAIYGLCVLPPAQVAGVWCGFTALQVLTTAFALRLDREPWAPLWSVPLQQIVYRQLLYLVTVQSAVAALLGGRQRWQAMARAGLADPMRHTTAGQPAPAVRR</sequence>
<keyword evidence="4" id="KW-0812">Transmembrane</keyword>
<evidence type="ECO:0000313" key="7">
    <source>
        <dbReference type="Proteomes" id="UP001589608"/>
    </source>
</evidence>
<dbReference type="InterPro" id="IPR002509">
    <property type="entry name" value="NODB_dom"/>
</dbReference>
<protein>
    <submittedName>
        <fullName evidence="6">Bifunctional polysaccharide deacetylase/glycosyltransferase family 2 protein</fullName>
    </submittedName>
</protein>
<feature type="domain" description="NodB homology" evidence="5">
    <location>
        <begin position="84"/>
        <end position="274"/>
    </location>
</feature>
<dbReference type="InterPro" id="IPR011330">
    <property type="entry name" value="Glyco_hydro/deAcase_b/a-brl"/>
</dbReference>
<feature type="transmembrane region" description="Helical" evidence="4">
    <location>
        <begin position="669"/>
        <end position="685"/>
    </location>
</feature>
<dbReference type="PROSITE" id="PS51677">
    <property type="entry name" value="NODB"/>
    <property type="match status" value="1"/>
</dbReference>
<evidence type="ECO:0000256" key="4">
    <source>
        <dbReference type="SAM" id="Phobius"/>
    </source>
</evidence>
<keyword evidence="7" id="KW-1185">Reference proteome</keyword>
<evidence type="ECO:0000256" key="1">
    <source>
        <dbReference type="ARBA" id="ARBA00006739"/>
    </source>
</evidence>
<evidence type="ECO:0000313" key="6">
    <source>
        <dbReference type="EMBL" id="MFB9449251.1"/>
    </source>
</evidence>
<name>A0ABV5MK81_9ACTN</name>
<feature type="transmembrane region" description="Helical" evidence="4">
    <location>
        <begin position="628"/>
        <end position="648"/>
    </location>
</feature>
<dbReference type="PANTHER" id="PTHR43630:SF1">
    <property type="entry name" value="POLY-BETA-1,6-N-ACETYL-D-GLUCOSAMINE SYNTHASE"/>
    <property type="match status" value="1"/>
</dbReference>
<keyword evidence="4" id="KW-0472">Membrane</keyword>
<keyword evidence="3" id="KW-0808">Transferase</keyword>
<dbReference type="CDD" id="cd06423">
    <property type="entry name" value="CESA_like"/>
    <property type="match status" value="1"/>
</dbReference>
<evidence type="ECO:0000256" key="2">
    <source>
        <dbReference type="ARBA" id="ARBA00022676"/>
    </source>
</evidence>
<dbReference type="RefSeq" id="WP_223103481.1">
    <property type="nucleotide sequence ID" value="NZ_CP061913.1"/>
</dbReference>
<reference evidence="6 7" key="1">
    <citation type="submission" date="2024-09" db="EMBL/GenBank/DDBJ databases">
        <authorList>
            <person name="Sun Q."/>
            <person name="Mori K."/>
        </authorList>
    </citation>
    <scope>NUCLEOTIDE SEQUENCE [LARGE SCALE GENOMIC DNA]</scope>
    <source>
        <strain evidence="6 7">JCM 3307</strain>
    </source>
</reference>
<dbReference type="SUPFAM" id="SSF53448">
    <property type="entry name" value="Nucleotide-diphospho-sugar transferases"/>
    <property type="match status" value="1"/>
</dbReference>
<dbReference type="Proteomes" id="UP001589608">
    <property type="component" value="Unassembled WGS sequence"/>
</dbReference>
<dbReference type="Gene3D" id="3.90.550.10">
    <property type="entry name" value="Spore Coat Polysaccharide Biosynthesis Protein SpsA, Chain A"/>
    <property type="match status" value="1"/>
</dbReference>
<evidence type="ECO:0000256" key="3">
    <source>
        <dbReference type="ARBA" id="ARBA00022679"/>
    </source>
</evidence>
<comment type="caution">
    <text evidence="6">The sequence shown here is derived from an EMBL/GenBank/DDBJ whole genome shotgun (WGS) entry which is preliminary data.</text>
</comment>
<keyword evidence="2" id="KW-0328">Glycosyltransferase</keyword>
<dbReference type="EMBL" id="JBHMCA010000065">
    <property type="protein sequence ID" value="MFB9449251.1"/>
    <property type="molecule type" value="Genomic_DNA"/>
</dbReference>
<organism evidence="6 7">
    <name type="scientific">Dactylosporangium vinaceum</name>
    <dbReference type="NCBI Taxonomy" id="53362"/>
    <lineage>
        <taxon>Bacteria</taxon>
        <taxon>Bacillati</taxon>
        <taxon>Actinomycetota</taxon>
        <taxon>Actinomycetes</taxon>
        <taxon>Micromonosporales</taxon>
        <taxon>Micromonosporaceae</taxon>
        <taxon>Dactylosporangium</taxon>
    </lineage>
</organism>
<dbReference type="PANTHER" id="PTHR43630">
    <property type="entry name" value="POLY-BETA-1,6-N-ACETYL-D-GLUCOSAMINE SYNTHASE"/>
    <property type="match status" value="1"/>
</dbReference>